<accession>A0AA86R9C3</accession>
<evidence type="ECO:0000256" key="4">
    <source>
        <dbReference type="ARBA" id="ARBA00022679"/>
    </source>
</evidence>
<evidence type="ECO:0000313" key="8">
    <source>
        <dbReference type="EMBL" id="CAL6083266.1"/>
    </source>
</evidence>
<dbReference type="EMBL" id="CAXDID020000371">
    <property type="protein sequence ID" value="CAL6083266.1"/>
    <property type="molecule type" value="Genomic_DNA"/>
</dbReference>
<dbReference type="PANTHER" id="PTHR12684:SF2">
    <property type="entry name" value="TRNA 2'-PHOSPHOTRANSFERASE 1"/>
    <property type="match status" value="1"/>
</dbReference>
<dbReference type="GO" id="GO:0000215">
    <property type="term" value="F:tRNA 2'-phosphotransferase activity"/>
    <property type="evidence" value="ECO:0007669"/>
    <property type="project" value="UniProtKB-EC"/>
</dbReference>
<comment type="similarity">
    <text evidence="2">Belongs to the KptA/TPT1 family.</text>
</comment>
<dbReference type="InterPro" id="IPR042080">
    <property type="entry name" value="RNA_2'-PTrans_N"/>
</dbReference>
<sequence>MTTKQSIFISGLLRHNGLEHGLTFDDEGFTSASQVVKILQKQDPKFSYEILESIVAKDKKNRTTLLNDKIRANQGHSGEIANIIDPEKLFTKVTDAKEIQNCIHGTYKKYLDSILESGLKPMERSHVHCAFGLPGDPNVKSGIRQDCDVFLYIDVQKAMDAGLTFYQSTNGVILIDGVVKKDYFTVAYK</sequence>
<reference evidence="8 9" key="2">
    <citation type="submission" date="2024-07" db="EMBL/GenBank/DDBJ databases">
        <authorList>
            <person name="Akdeniz Z."/>
        </authorList>
    </citation>
    <scope>NUCLEOTIDE SEQUENCE [LARGE SCALE GENOMIC DNA]</scope>
</reference>
<comment type="catalytic activity">
    <reaction evidence="6">
        <text>2'-phospho-[ligated tRNA] + NAD(+) = mature tRNA + ADP-alpha-D-ribose 1'',2''-cyclic phosphate + nicotinamide</text>
        <dbReference type="Rhea" id="RHEA:23324"/>
        <dbReference type="Rhea" id="RHEA-COMP:11106"/>
        <dbReference type="Rhea" id="RHEA-COMP:11107"/>
        <dbReference type="ChEBI" id="CHEBI:17154"/>
        <dbReference type="ChEBI" id="CHEBI:57540"/>
        <dbReference type="ChEBI" id="CHEBI:76596"/>
        <dbReference type="ChEBI" id="CHEBI:82883"/>
        <dbReference type="ChEBI" id="CHEBI:85027"/>
        <dbReference type="EC" id="2.7.1.160"/>
    </reaction>
</comment>
<reference evidence="7" key="1">
    <citation type="submission" date="2023-06" db="EMBL/GenBank/DDBJ databases">
        <authorList>
            <person name="Kurt Z."/>
        </authorList>
    </citation>
    <scope>NUCLEOTIDE SEQUENCE</scope>
</reference>
<dbReference type="Gene3D" id="3.20.170.30">
    <property type="match status" value="1"/>
</dbReference>
<dbReference type="EC" id="2.7.1.160" evidence="3"/>
<name>A0AA86R9C3_9EUKA</name>
<evidence type="ECO:0000256" key="3">
    <source>
        <dbReference type="ARBA" id="ARBA00012007"/>
    </source>
</evidence>
<comment type="caution">
    <text evidence="7">The sequence shown here is derived from an EMBL/GenBank/DDBJ whole genome shotgun (WGS) entry which is preliminary data.</text>
</comment>
<evidence type="ECO:0000256" key="1">
    <source>
        <dbReference type="ARBA" id="ARBA00003343"/>
    </source>
</evidence>
<dbReference type="SUPFAM" id="SSF56399">
    <property type="entry name" value="ADP-ribosylation"/>
    <property type="match status" value="1"/>
</dbReference>
<dbReference type="AlphaFoldDB" id="A0AA86R9C3"/>
<comment type="function">
    <text evidence="1">Catalyzes the last step of tRNA splicing, the transfer of the splice junction 2'-phosphate from ligated tRNA to NAD to produce ADP-ribose 1''-2'' cyclic phosphate.</text>
</comment>
<protein>
    <recommendedName>
        <fullName evidence="3">2'-phosphotransferase</fullName>
        <ecNumber evidence="3">2.7.1.160</ecNumber>
    </recommendedName>
</protein>
<keyword evidence="9" id="KW-1185">Reference proteome</keyword>
<keyword evidence="5" id="KW-0520">NAD</keyword>
<evidence type="ECO:0000256" key="2">
    <source>
        <dbReference type="ARBA" id="ARBA00009836"/>
    </source>
</evidence>
<dbReference type="Pfam" id="PF01885">
    <property type="entry name" value="PTS_2-RNA"/>
    <property type="match status" value="1"/>
</dbReference>
<dbReference type="Proteomes" id="UP001642409">
    <property type="component" value="Unassembled WGS sequence"/>
</dbReference>
<proteinExistence type="inferred from homology"/>
<gene>
    <name evidence="8" type="ORF">HINF_LOCUS61640</name>
    <name evidence="7" type="ORF">HINF_LOCUS61849</name>
</gene>
<dbReference type="GO" id="GO:0006388">
    <property type="term" value="P:tRNA splicing, via endonucleolytic cleavage and ligation"/>
    <property type="evidence" value="ECO:0007669"/>
    <property type="project" value="TreeGrafter"/>
</dbReference>
<evidence type="ECO:0000313" key="9">
    <source>
        <dbReference type="Proteomes" id="UP001642409"/>
    </source>
</evidence>
<evidence type="ECO:0000313" key="7">
    <source>
        <dbReference type="EMBL" id="CAI9974204.1"/>
    </source>
</evidence>
<dbReference type="Gene3D" id="1.10.10.970">
    <property type="entry name" value="RNA 2'-phosphotransferase, Tpt1/KptA family, N-terminal domain"/>
    <property type="match status" value="1"/>
</dbReference>
<organism evidence="7">
    <name type="scientific">Hexamita inflata</name>
    <dbReference type="NCBI Taxonomy" id="28002"/>
    <lineage>
        <taxon>Eukaryota</taxon>
        <taxon>Metamonada</taxon>
        <taxon>Diplomonadida</taxon>
        <taxon>Hexamitidae</taxon>
        <taxon>Hexamitinae</taxon>
        <taxon>Hexamita</taxon>
    </lineage>
</organism>
<evidence type="ECO:0000256" key="6">
    <source>
        <dbReference type="ARBA" id="ARBA00047949"/>
    </source>
</evidence>
<dbReference type="PANTHER" id="PTHR12684">
    <property type="entry name" value="PUTATIVE PHOSPHOTRANSFERASE"/>
    <property type="match status" value="1"/>
</dbReference>
<evidence type="ECO:0000256" key="5">
    <source>
        <dbReference type="ARBA" id="ARBA00023027"/>
    </source>
</evidence>
<dbReference type="InterPro" id="IPR042081">
    <property type="entry name" value="RNA_2'-PTrans_C"/>
</dbReference>
<dbReference type="InterPro" id="IPR002745">
    <property type="entry name" value="Ptrans_KptA/Tpt1"/>
</dbReference>
<keyword evidence="4" id="KW-0808">Transferase</keyword>
<dbReference type="EMBL" id="CATOUU010001140">
    <property type="protein sequence ID" value="CAI9974204.1"/>
    <property type="molecule type" value="Genomic_DNA"/>
</dbReference>